<dbReference type="Pfam" id="PF13359">
    <property type="entry name" value="DDE_Tnp_4"/>
    <property type="match status" value="1"/>
</dbReference>
<gene>
    <name evidence="9" type="ORF">HF086_006171</name>
</gene>
<dbReference type="GO" id="GO:0046872">
    <property type="term" value="F:metal ion binding"/>
    <property type="evidence" value="ECO:0007669"/>
    <property type="project" value="UniProtKB-KW"/>
</dbReference>
<evidence type="ECO:0000259" key="8">
    <source>
        <dbReference type="Pfam" id="PF13359"/>
    </source>
</evidence>
<protein>
    <recommendedName>
        <fullName evidence="8">DDE Tnp4 domain-containing protein</fullName>
    </recommendedName>
</protein>
<keyword evidence="7" id="KW-0539">Nucleus</keyword>
<dbReference type="GO" id="GO:0016787">
    <property type="term" value="F:hydrolase activity"/>
    <property type="evidence" value="ECO:0007669"/>
    <property type="project" value="UniProtKB-KW"/>
</dbReference>
<evidence type="ECO:0000313" key="9">
    <source>
        <dbReference type="EMBL" id="KAH9636411.1"/>
    </source>
</evidence>
<sequence length="266" mass="30361">MPVPTENHLKQVTSDFWNRWNFPNTFGAIDGKHVRVKAPNNSGSLFFNYKEYYSIVLLAIVDANYKFIAVDVGSYGKEGDSGIFQKSCIGKKIARNKFNAPKPANLPGTDIMLPHFLVGDEAFALDTYMMKPYCRNDARANRDKAIFNYRLCRARRVTENSFALLSQVFRIFYTPISIRPEVVDDLILTACCLHNLLRDAYLEKNGIPYYKYDPKIPPPTENMIPFSRVGGFGSLAAFDIRNSLKSFFLSPVGQVSWQENRIDRIE</sequence>
<keyword evidence="4" id="KW-0540">Nuclease</keyword>
<evidence type="ECO:0000256" key="3">
    <source>
        <dbReference type="ARBA" id="ARBA00006958"/>
    </source>
</evidence>
<dbReference type="GO" id="GO:0004518">
    <property type="term" value="F:nuclease activity"/>
    <property type="evidence" value="ECO:0007669"/>
    <property type="project" value="UniProtKB-KW"/>
</dbReference>
<dbReference type="InterPro" id="IPR027806">
    <property type="entry name" value="HARBI1_dom"/>
</dbReference>
<evidence type="ECO:0000256" key="7">
    <source>
        <dbReference type="ARBA" id="ARBA00023242"/>
    </source>
</evidence>
<accession>A0A922MH70</accession>
<comment type="cofactor">
    <cofactor evidence="1">
        <name>a divalent metal cation</name>
        <dbReference type="ChEBI" id="CHEBI:60240"/>
    </cofactor>
</comment>
<evidence type="ECO:0000256" key="2">
    <source>
        <dbReference type="ARBA" id="ARBA00004123"/>
    </source>
</evidence>
<comment type="similarity">
    <text evidence="3">Belongs to the HARBI1 family.</text>
</comment>
<dbReference type="InterPro" id="IPR045249">
    <property type="entry name" value="HARBI1-like"/>
</dbReference>
<evidence type="ECO:0000313" key="10">
    <source>
        <dbReference type="Proteomes" id="UP000814243"/>
    </source>
</evidence>
<keyword evidence="5" id="KW-0479">Metal-binding</keyword>
<dbReference type="Proteomes" id="UP000814243">
    <property type="component" value="Unassembled WGS sequence"/>
</dbReference>
<dbReference type="EMBL" id="JACEFF010000501">
    <property type="protein sequence ID" value="KAH9636411.1"/>
    <property type="molecule type" value="Genomic_DNA"/>
</dbReference>
<feature type="domain" description="DDE Tnp4" evidence="8">
    <location>
        <begin position="29"/>
        <end position="195"/>
    </location>
</feature>
<dbReference type="AlphaFoldDB" id="A0A922MH70"/>
<dbReference type="PANTHER" id="PTHR22930:SF269">
    <property type="entry name" value="NUCLEASE HARBI1-LIKE PROTEIN"/>
    <property type="match status" value="1"/>
</dbReference>
<reference evidence="9" key="1">
    <citation type="journal article" date="2021" name="G3 (Bethesda)">
        <title>Genome and transcriptome analysis of the beet armyworm Spodoptera exigua reveals targets for pest control. .</title>
        <authorList>
            <person name="Simon S."/>
            <person name="Breeschoten T."/>
            <person name="Jansen H.J."/>
            <person name="Dirks R.P."/>
            <person name="Schranz M.E."/>
            <person name="Ros V.I.D."/>
        </authorList>
    </citation>
    <scope>NUCLEOTIDE SEQUENCE</scope>
    <source>
        <strain evidence="9">TB_SE_WUR_2020</strain>
    </source>
</reference>
<dbReference type="GO" id="GO:0005634">
    <property type="term" value="C:nucleus"/>
    <property type="evidence" value="ECO:0007669"/>
    <property type="project" value="UniProtKB-SubCell"/>
</dbReference>
<organism evidence="9 10">
    <name type="scientific">Spodoptera exigua</name>
    <name type="common">Beet armyworm</name>
    <name type="synonym">Noctua fulgens</name>
    <dbReference type="NCBI Taxonomy" id="7107"/>
    <lineage>
        <taxon>Eukaryota</taxon>
        <taxon>Metazoa</taxon>
        <taxon>Ecdysozoa</taxon>
        <taxon>Arthropoda</taxon>
        <taxon>Hexapoda</taxon>
        <taxon>Insecta</taxon>
        <taxon>Pterygota</taxon>
        <taxon>Neoptera</taxon>
        <taxon>Endopterygota</taxon>
        <taxon>Lepidoptera</taxon>
        <taxon>Glossata</taxon>
        <taxon>Ditrysia</taxon>
        <taxon>Noctuoidea</taxon>
        <taxon>Noctuidae</taxon>
        <taxon>Amphipyrinae</taxon>
        <taxon>Spodoptera</taxon>
    </lineage>
</organism>
<evidence type="ECO:0000256" key="6">
    <source>
        <dbReference type="ARBA" id="ARBA00022801"/>
    </source>
</evidence>
<evidence type="ECO:0000256" key="1">
    <source>
        <dbReference type="ARBA" id="ARBA00001968"/>
    </source>
</evidence>
<name>A0A922MH70_SPOEX</name>
<proteinExistence type="inferred from homology"/>
<evidence type="ECO:0000256" key="5">
    <source>
        <dbReference type="ARBA" id="ARBA00022723"/>
    </source>
</evidence>
<comment type="caution">
    <text evidence="9">The sequence shown here is derived from an EMBL/GenBank/DDBJ whole genome shotgun (WGS) entry which is preliminary data.</text>
</comment>
<keyword evidence="6" id="KW-0378">Hydrolase</keyword>
<evidence type="ECO:0000256" key="4">
    <source>
        <dbReference type="ARBA" id="ARBA00022722"/>
    </source>
</evidence>
<dbReference type="PANTHER" id="PTHR22930">
    <property type="match status" value="1"/>
</dbReference>
<comment type="subcellular location">
    <subcellularLocation>
        <location evidence="2">Nucleus</location>
    </subcellularLocation>
</comment>